<evidence type="ECO:0000313" key="1">
    <source>
        <dbReference type="EMBL" id="GLJ57787.1"/>
    </source>
</evidence>
<organism evidence="2 4">
    <name type="scientific">Cryptomeria japonica</name>
    <name type="common">Japanese cedar</name>
    <name type="synonym">Cupressus japonica</name>
    <dbReference type="NCBI Taxonomy" id="3369"/>
    <lineage>
        <taxon>Eukaryota</taxon>
        <taxon>Viridiplantae</taxon>
        <taxon>Streptophyta</taxon>
        <taxon>Embryophyta</taxon>
        <taxon>Tracheophyta</taxon>
        <taxon>Spermatophyta</taxon>
        <taxon>Pinopsida</taxon>
        <taxon>Pinidae</taxon>
        <taxon>Conifers II</taxon>
        <taxon>Cupressales</taxon>
        <taxon>Cupressaceae</taxon>
        <taxon>Cryptomeria</taxon>
    </lineage>
</organism>
<accession>A0AAD3NU43</accession>
<sequence>MNWSVGTFGNTGASIVGTLTNPGTLTGTRANVSIFGQSISTESIASCALVEAASGSSYCRNPYDADRGGRIQVVADAVPNPIVYTPTESVASVILGAVRLEPVTVPAKAKASSAIESKQAGAQ</sequence>
<dbReference type="Proteomes" id="UP001234787">
    <property type="component" value="Unassembled WGS sequence"/>
</dbReference>
<gene>
    <name evidence="1" type="ORF">SUGI_1373280</name>
    <name evidence="2" type="ORF">SUGI_1491320</name>
    <name evidence="3" type="ORF">SUGI_1497280</name>
</gene>
<proteinExistence type="predicted"/>
<dbReference type="AlphaFoldDB" id="A0AAD3NU43"/>
<dbReference type="EMBL" id="BSEH01000685">
    <property type="protein sequence ID" value="GLJ59072.1"/>
    <property type="molecule type" value="Genomic_DNA"/>
</dbReference>
<evidence type="ECO:0000313" key="4">
    <source>
        <dbReference type="Proteomes" id="UP001234787"/>
    </source>
</evidence>
<protein>
    <submittedName>
        <fullName evidence="2">Uncharacterized protein</fullName>
    </submittedName>
</protein>
<reference evidence="2" key="1">
    <citation type="submission" date="2022-12" db="EMBL/GenBank/DDBJ databases">
        <title>Chromosome-Level Genome Assembly of Japanese Cedar (Cryptomeriajaponica D. Don).</title>
        <authorList>
            <person name="Fujino T."/>
            <person name="Yamaguchi K."/>
            <person name="Yokoyama T."/>
            <person name="Hamanaka T."/>
            <person name="Harazono Y."/>
            <person name="Kamada H."/>
            <person name="Kobayashi W."/>
            <person name="Ujino-Ihara T."/>
            <person name="Uchiyama K."/>
            <person name="Matsumoto A."/>
            <person name="Izuno A."/>
            <person name="Tsumura Y."/>
            <person name="Toyoda A."/>
            <person name="Shigenobu S."/>
            <person name="Moriguchi Y."/>
            <person name="Ueno S."/>
            <person name="Kasahara M."/>
        </authorList>
    </citation>
    <scope>NUCLEOTIDE SEQUENCE</scope>
</reference>
<comment type="caution">
    <text evidence="2">The sequence shown here is derived from an EMBL/GenBank/DDBJ whole genome shotgun (WGS) entry which is preliminary data.</text>
</comment>
<name>A0AAD3NU43_CRYJA</name>
<keyword evidence="4" id="KW-1185">Reference proteome</keyword>
<dbReference type="EMBL" id="BSEH01000190">
    <property type="protein sequence ID" value="GLJ57787.1"/>
    <property type="molecule type" value="Genomic_DNA"/>
</dbReference>
<dbReference type="EMBL" id="BSEH01000749">
    <property type="protein sequence ID" value="GLJ59200.1"/>
    <property type="molecule type" value="Genomic_DNA"/>
</dbReference>
<evidence type="ECO:0000313" key="3">
    <source>
        <dbReference type="EMBL" id="GLJ59200.1"/>
    </source>
</evidence>
<evidence type="ECO:0000313" key="2">
    <source>
        <dbReference type="EMBL" id="GLJ59072.1"/>
    </source>
</evidence>